<feature type="region of interest" description="Disordered" evidence="14">
    <location>
        <begin position="868"/>
        <end position="888"/>
    </location>
</feature>
<feature type="compositionally biased region" description="Polar residues" evidence="14">
    <location>
        <begin position="159"/>
        <end position="173"/>
    </location>
</feature>
<evidence type="ECO:0000256" key="8">
    <source>
        <dbReference type="ARBA" id="ARBA00023125"/>
    </source>
</evidence>
<dbReference type="FunFam" id="3.30.160.60:FF:000100">
    <property type="entry name" value="Zinc finger 45-like"/>
    <property type="match status" value="1"/>
</dbReference>
<dbReference type="PROSITE" id="PS00031">
    <property type="entry name" value="NUCLEAR_REC_DBD_1"/>
    <property type="match status" value="1"/>
</dbReference>
<dbReference type="SMART" id="SM00980">
    <property type="entry name" value="THAP"/>
    <property type="match status" value="1"/>
</dbReference>
<dbReference type="PANTHER" id="PTHR24376">
    <property type="entry name" value="ZINC FINGER PROTEIN"/>
    <property type="match status" value="1"/>
</dbReference>
<keyword evidence="5 12" id="KW-0863">Zinc-finger</keyword>
<feature type="domain" description="C2H2-type" evidence="15">
    <location>
        <begin position="1317"/>
        <end position="1345"/>
    </location>
</feature>
<dbReference type="Gene3D" id="3.30.50.10">
    <property type="entry name" value="Erythroid Transcription Factor GATA-1, subunit A"/>
    <property type="match status" value="1"/>
</dbReference>
<feature type="region of interest" description="Disordered" evidence="14">
    <location>
        <begin position="190"/>
        <end position="217"/>
    </location>
</feature>
<evidence type="ECO:0000313" key="18">
    <source>
        <dbReference type="EMBL" id="KAK2712832.1"/>
    </source>
</evidence>
<keyword evidence="9" id="KW-0804">Transcription</keyword>
<dbReference type="Pfam" id="PF00105">
    <property type="entry name" value="zf-C4"/>
    <property type="match status" value="1"/>
</dbReference>
<dbReference type="SUPFAM" id="SSF57667">
    <property type="entry name" value="beta-beta-alpha zinc fingers"/>
    <property type="match status" value="8"/>
</dbReference>
<feature type="domain" description="C2H2-type" evidence="15">
    <location>
        <begin position="1205"/>
        <end position="1232"/>
    </location>
</feature>
<evidence type="ECO:0000256" key="3">
    <source>
        <dbReference type="ARBA" id="ARBA00022723"/>
    </source>
</evidence>
<feature type="compositionally biased region" description="Polar residues" evidence="14">
    <location>
        <begin position="868"/>
        <end position="885"/>
    </location>
</feature>
<dbReference type="PROSITE" id="PS51030">
    <property type="entry name" value="NUCLEAR_REC_DBD_2"/>
    <property type="match status" value="1"/>
</dbReference>
<keyword evidence="10" id="KW-0675">Receptor</keyword>
<dbReference type="GO" id="GO:0005634">
    <property type="term" value="C:nucleus"/>
    <property type="evidence" value="ECO:0007669"/>
    <property type="project" value="UniProtKB-SubCell"/>
</dbReference>
<dbReference type="EMBL" id="JAVRJZ010000015">
    <property type="protein sequence ID" value="KAK2712832.1"/>
    <property type="molecule type" value="Genomic_DNA"/>
</dbReference>
<evidence type="ECO:0000256" key="1">
    <source>
        <dbReference type="ARBA" id="ARBA00004123"/>
    </source>
</evidence>
<comment type="similarity">
    <text evidence="2">Belongs to the krueppel C2H2-type zinc-finger protein family.</text>
</comment>
<feature type="domain" description="C2H2-type" evidence="15">
    <location>
        <begin position="1114"/>
        <end position="1141"/>
    </location>
</feature>
<protein>
    <submittedName>
        <fullName evidence="18">Uncharacterized protein</fullName>
    </submittedName>
</protein>
<feature type="compositionally biased region" description="Low complexity" evidence="14">
    <location>
        <begin position="196"/>
        <end position="217"/>
    </location>
</feature>
<keyword evidence="8 13" id="KW-0238">DNA-binding</keyword>
<feature type="domain" description="C2H2-type" evidence="15">
    <location>
        <begin position="819"/>
        <end position="841"/>
    </location>
</feature>
<dbReference type="GO" id="GO:0001228">
    <property type="term" value="F:DNA-binding transcription activator activity, RNA polymerase II-specific"/>
    <property type="evidence" value="ECO:0007669"/>
    <property type="project" value="TreeGrafter"/>
</dbReference>
<feature type="domain" description="C2H2-type" evidence="15">
    <location>
        <begin position="1177"/>
        <end position="1204"/>
    </location>
</feature>
<gene>
    <name evidence="18" type="ORF">QYM36_011508</name>
</gene>
<dbReference type="InterPro" id="IPR036236">
    <property type="entry name" value="Znf_C2H2_sf"/>
</dbReference>
<evidence type="ECO:0000256" key="9">
    <source>
        <dbReference type="ARBA" id="ARBA00023163"/>
    </source>
</evidence>
<feature type="domain" description="C2H2-type" evidence="15">
    <location>
        <begin position="999"/>
        <end position="1026"/>
    </location>
</feature>
<evidence type="ECO:0000313" key="19">
    <source>
        <dbReference type="Proteomes" id="UP001187531"/>
    </source>
</evidence>
<keyword evidence="19" id="KW-1185">Reference proteome</keyword>
<dbReference type="PRINTS" id="PR00047">
    <property type="entry name" value="STROIDFINGER"/>
</dbReference>
<evidence type="ECO:0000256" key="13">
    <source>
        <dbReference type="PROSITE-ProRule" id="PRU00309"/>
    </source>
</evidence>
<dbReference type="FunFam" id="3.30.160.60:FF:000446">
    <property type="entry name" value="Zinc finger protein"/>
    <property type="match status" value="1"/>
</dbReference>
<dbReference type="SMART" id="SM00399">
    <property type="entry name" value="ZnF_C4"/>
    <property type="match status" value="1"/>
</dbReference>
<dbReference type="CDD" id="cd06916">
    <property type="entry name" value="NR_DBD_like"/>
    <property type="match status" value="1"/>
</dbReference>
<evidence type="ECO:0000256" key="2">
    <source>
        <dbReference type="ARBA" id="ARBA00006991"/>
    </source>
</evidence>
<dbReference type="InterPro" id="IPR013088">
    <property type="entry name" value="Znf_NHR/GATA"/>
</dbReference>
<organism evidence="18 19">
    <name type="scientific">Artemia franciscana</name>
    <name type="common">Brine shrimp</name>
    <name type="synonym">Artemia sanfranciscana</name>
    <dbReference type="NCBI Taxonomy" id="6661"/>
    <lineage>
        <taxon>Eukaryota</taxon>
        <taxon>Metazoa</taxon>
        <taxon>Ecdysozoa</taxon>
        <taxon>Arthropoda</taxon>
        <taxon>Crustacea</taxon>
        <taxon>Branchiopoda</taxon>
        <taxon>Anostraca</taxon>
        <taxon>Artemiidae</taxon>
        <taxon>Artemia</taxon>
    </lineage>
</organism>
<evidence type="ECO:0000256" key="12">
    <source>
        <dbReference type="PROSITE-ProRule" id="PRU00042"/>
    </source>
</evidence>
<feature type="domain" description="C2H2-type" evidence="15">
    <location>
        <begin position="936"/>
        <end position="964"/>
    </location>
</feature>
<evidence type="ECO:0000256" key="6">
    <source>
        <dbReference type="ARBA" id="ARBA00022833"/>
    </source>
</evidence>
<comment type="caution">
    <text evidence="18">The sequence shown here is derived from an EMBL/GenBank/DDBJ whole genome shotgun (WGS) entry which is preliminary data.</text>
</comment>
<reference evidence="18" key="1">
    <citation type="submission" date="2023-07" db="EMBL/GenBank/DDBJ databases">
        <title>Chromosome-level genome assembly of Artemia franciscana.</title>
        <authorList>
            <person name="Jo E."/>
        </authorList>
    </citation>
    <scope>NUCLEOTIDE SEQUENCE</scope>
    <source>
        <tissue evidence="18">Whole body</tissue>
    </source>
</reference>
<dbReference type="InterPro" id="IPR001628">
    <property type="entry name" value="Znf_hrmn_rcpt"/>
</dbReference>
<evidence type="ECO:0000256" key="4">
    <source>
        <dbReference type="ARBA" id="ARBA00022737"/>
    </source>
</evidence>
<dbReference type="PROSITE" id="PS50950">
    <property type="entry name" value="ZF_THAP"/>
    <property type="match status" value="1"/>
</dbReference>
<name>A0AA88HXJ4_ARTSF</name>
<dbReference type="GO" id="GO:0008270">
    <property type="term" value="F:zinc ion binding"/>
    <property type="evidence" value="ECO:0007669"/>
    <property type="project" value="UniProtKB-KW"/>
</dbReference>
<accession>A0AA88HXJ4</accession>
<dbReference type="PANTHER" id="PTHR24376:SF216">
    <property type="entry name" value="ZINC FINGER PROTEIN 420-LIKE"/>
    <property type="match status" value="1"/>
</dbReference>
<feature type="domain" description="C2H2-type" evidence="15">
    <location>
        <begin position="905"/>
        <end position="933"/>
    </location>
</feature>
<evidence type="ECO:0000256" key="10">
    <source>
        <dbReference type="ARBA" id="ARBA00023170"/>
    </source>
</evidence>
<evidence type="ECO:0000259" key="15">
    <source>
        <dbReference type="PROSITE" id="PS50157"/>
    </source>
</evidence>
<feature type="domain" description="C2H2-type" evidence="15">
    <location>
        <begin position="1346"/>
        <end position="1374"/>
    </location>
</feature>
<keyword evidence="7" id="KW-0805">Transcription regulation</keyword>
<feature type="domain" description="C2H2-type" evidence="15">
    <location>
        <begin position="1149"/>
        <end position="1176"/>
    </location>
</feature>
<dbReference type="Pfam" id="PF00096">
    <property type="entry name" value="zf-C2H2"/>
    <property type="match status" value="8"/>
</dbReference>
<feature type="domain" description="C2H2-type" evidence="15">
    <location>
        <begin position="1058"/>
        <end position="1085"/>
    </location>
</feature>
<feature type="domain" description="THAP-type" evidence="16">
    <location>
        <begin position="1"/>
        <end position="79"/>
    </location>
</feature>
<dbReference type="Proteomes" id="UP001187531">
    <property type="component" value="Unassembled WGS sequence"/>
</dbReference>
<keyword evidence="3" id="KW-0479">Metal-binding</keyword>
<evidence type="ECO:0000256" key="14">
    <source>
        <dbReference type="SAM" id="MobiDB-lite"/>
    </source>
</evidence>
<evidence type="ECO:0000259" key="17">
    <source>
        <dbReference type="PROSITE" id="PS51030"/>
    </source>
</evidence>
<feature type="domain" description="C2H2-type" evidence="15">
    <location>
        <begin position="1289"/>
        <end position="1316"/>
    </location>
</feature>
<feature type="domain" description="C2H2-type" evidence="15">
    <location>
        <begin position="1261"/>
        <end position="1288"/>
    </location>
</feature>
<dbReference type="Gene3D" id="3.30.160.60">
    <property type="entry name" value="Classic Zinc Finger"/>
    <property type="match status" value="10"/>
</dbReference>
<dbReference type="InterPro" id="IPR006612">
    <property type="entry name" value="THAP_Znf"/>
</dbReference>
<dbReference type="SMART" id="SM00355">
    <property type="entry name" value="ZnF_C2H2"/>
    <property type="match status" value="19"/>
</dbReference>
<comment type="subcellular location">
    <subcellularLocation>
        <location evidence="1">Nucleus</location>
    </subcellularLocation>
</comment>
<feature type="domain" description="Nuclear receptor" evidence="17">
    <location>
        <begin position="644"/>
        <end position="722"/>
    </location>
</feature>
<evidence type="ECO:0000256" key="7">
    <source>
        <dbReference type="ARBA" id="ARBA00023015"/>
    </source>
</evidence>
<proteinExistence type="inferred from homology"/>
<dbReference type="PROSITE" id="PS50157">
    <property type="entry name" value="ZINC_FINGER_C2H2_2"/>
    <property type="match status" value="16"/>
</dbReference>
<feature type="domain" description="C2H2-type" evidence="15">
    <location>
        <begin position="1233"/>
        <end position="1260"/>
    </location>
</feature>
<evidence type="ECO:0000259" key="16">
    <source>
        <dbReference type="PROSITE" id="PS50950"/>
    </source>
</evidence>
<evidence type="ECO:0000256" key="5">
    <source>
        <dbReference type="ARBA" id="ARBA00022771"/>
    </source>
</evidence>
<keyword evidence="11" id="KW-0539">Nucleus</keyword>
<dbReference type="GO" id="GO:0000978">
    <property type="term" value="F:RNA polymerase II cis-regulatory region sequence-specific DNA binding"/>
    <property type="evidence" value="ECO:0007669"/>
    <property type="project" value="TreeGrafter"/>
</dbReference>
<sequence>MPSLCIVPWCKAKRVKGIKFYKFPRQAGHRDQWLLALELDPKDVLNYKDPRVCPKHFPASAFSDTGRRQLPTSSTPVGNFTNGRNTQTRTQNLLGMMDPLQTETDEPLEIPNFVHADQALVRSFTLKEEESVDPLQIKNNEPLQVSNYSHPFYGLDTPKSGSGNSFQDLVGSSNEEEIVDPLQINNDEPMQFSNFSHSSYGSDNSKSSSWNSDNSKSSSCSTSQALVGSFILSEEGSFRNGCFQKKRIGLQDFLSTGETIWLASGSNSSKLDEKIYLKTTVEIEKLTKLTIEENCCGKWRCSACGKIENTFYFLQLHKSTNCETGLSFICEICREEINNYSDFAIHYIKHEADKEKKCPICLCPNVNNIKEHLIMRKHVSEDINGFKCTDNECKNSNEKAKLEAIFNSTINGYCQDSIAEILPAVKMPNMEVFSTSSDVESSKISPAFNQLIPDNQKQADQRKLNLKRRNENAVCYGFSDSDVKVISNEDPTAEILPSVKTQNVEVSFISADGDTAKISPVSNQLELDNQEQPDQGKPNLRRKKNNTVYYEFSDSDINDISDEDTAADMVTSVEAQNMDVSSASVAVDTVKISPVLNYIMLGNQKRPDQERTDPRLSKPCRIKGISDEERIQSLNGSTSSSKNLVMCKVCGDKASGLHYGVTTCEACKVFFLRSILKQIKYTEADCLREGKCLVMRLNRSECQFCRFKKCLAVGMSRDFPDFQVNSLSKKSEKKAKKEHLSIVESTPDVQEKPNLRQRKENTVYIESSNSDIDDISDEGLQIHNQGVHKVISLDEAGTKNVPYDEGQVHLDVDNSLREFACSECSDLFSTHSQLIRHLKLHKKVGIAAVTEPSKNLNDESASNLMSSYHGDSTNHNSNERTTVGKNSEFREKLSTSPLIEAIHLYECGLCGKTFKDRKYFVRHLRTQHKQTESDLYECESCGKTFKDRKYFLRHLRTQHKQTENDKEDEMHECPFCQTKFEKKYHLCRHLMTHRDGSELKCNKCSESFSWPFELVTHLKMHKKTEIAGSMQPLDNSDAEPTSNSEPVTNNIAKESNFNECGICKKTYVNRRSLLRHLGRHVKGRTYLCNICGLSFFRANALNLHIQRHTGDKNFTCDKCGKNFYSMSLLNQHLKKHAAEESKQILEKLFECEICHKKFETKQIYSQHMKRHTEGKTQECGICQRKCYTKYQLAAHMRIHTGEKPYECKICNSTFAQRTNLKIHMRSHSEEKPYSCEFCSKSFKDKPAFKDHVNMHTGKKPYKCKQCDKTFTARKRLVAHKRSHSGGKKYSCDICNEVFAYANYRNLHMALHENPNPFGCEFCSKKFNYKKNLVLHVQRMHSSHNPFKCKLCGKTFDTSNKIETHIINRICGKKAMSLDNIKSQSTYHKELSNADGCSDACHLSEGIRSASTLSGNSDTLGLKKEKLFICNMCDQEYESVLEIANHYDFLHRKSQ</sequence>
<feature type="domain" description="C2H2-type" evidence="15">
    <location>
        <begin position="971"/>
        <end position="998"/>
    </location>
</feature>
<dbReference type="InterPro" id="IPR013087">
    <property type="entry name" value="Znf_C2H2_type"/>
</dbReference>
<keyword evidence="6" id="KW-0862">Zinc</keyword>
<dbReference type="Pfam" id="PF05485">
    <property type="entry name" value="THAP"/>
    <property type="match status" value="1"/>
</dbReference>
<feature type="region of interest" description="Disordered" evidence="14">
    <location>
        <begin position="58"/>
        <end position="85"/>
    </location>
</feature>
<feature type="region of interest" description="Disordered" evidence="14">
    <location>
        <begin position="149"/>
        <end position="173"/>
    </location>
</feature>
<dbReference type="FunFam" id="3.30.160.60:FF:001530">
    <property type="entry name" value="Zinc finger protein 268"/>
    <property type="match status" value="1"/>
</dbReference>
<evidence type="ECO:0000256" key="11">
    <source>
        <dbReference type="ARBA" id="ARBA00023242"/>
    </source>
</evidence>
<keyword evidence="4" id="KW-0677">Repeat</keyword>
<feature type="domain" description="C2H2-type" evidence="15">
    <location>
        <begin position="1086"/>
        <end position="1113"/>
    </location>
</feature>
<dbReference type="FunFam" id="3.30.160.60:FF:000065">
    <property type="entry name" value="B-cell CLL/lymphoma 6, member B"/>
    <property type="match status" value="1"/>
</dbReference>
<dbReference type="SUPFAM" id="SSF57716">
    <property type="entry name" value="Glucocorticoid receptor-like (DNA-binding domain)"/>
    <property type="match status" value="2"/>
</dbReference>
<dbReference type="PROSITE" id="PS00028">
    <property type="entry name" value="ZINC_FINGER_C2H2_1"/>
    <property type="match status" value="17"/>
</dbReference>